<accession>A0A0A8ZVG9</accession>
<evidence type="ECO:0000313" key="2">
    <source>
        <dbReference type="EMBL" id="JAD40755.1"/>
    </source>
</evidence>
<dbReference type="AlphaFoldDB" id="A0A0A8ZVG9"/>
<organism evidence="2">
    <name type="scientific">Arundo donax</name>
    <name type="common">Giant reed</name>
    <name type="synonym">Donax arundinaceus</name>
    <dbReference type="NCBI Taxonomy" id="35708"/>
    <lineage>
        <taxon>Eukaryota</taxon>
        <taxon>Viridiplantae</taxon>
        <taxon>Streptophyta</taxon>
        <taxon>Embryophyta</taxon>
        <taxon>Tracheophyta</taxon>
        <taxon>Spermatophyta</taxon>
        <taxon>Magnoliopsida</taxon>
        <taxon>Liliopsida</taxon>
        <taxon>Poales</taxon>
        <taxon>Poaceae</taxon>
        <taxon>PACMAD clade</taxon>
        <taxon>Arundinoideae</taxon>
        <taxon>Arundineae</taxon>
        <taxon>Arundo</taxon>
    </lineage>
</organism>
<protein>
    <submittedName>
        <fullName evidence="2">Uncharacterized protein</fullName>
    </submittedName>
</protein>
<sequence>MATSSVPPTRNPRPRITGKPARPPAASRALLCPLPLILRVECDVARGSIKL</sequence>
<feature type="region of interest" description="Disordered" evidence="1">
    <location>
        <begin position="1"/>
        <end position="26"/>
    </location>
</feature>
<name>A0A0A8ZVG9_ARUDO</name>
<reference evidence="2" key="2">
    <citation type="journal article" date="2015" name="Data Brief">
        <title>Shoot transcriptome of the giant reed, Arundo donax.</title>
        <authorList>
            <person name="Barrero R.A."/>
            <person name="Guerrero F.D."/>
            <person name="Moolhuijzen P."/>
            <person name="Goolsby J.A."/>
            <person name="Tidwell J."/>
            <person name="Bellgard S.E."/>
            <person name="Bellgard M.I."/>
        </authorList>
    </citation>
    <scope>NUCLEOTIDE SEQUENCE</scope>
    <source>
        <tissue evidence="2">Shoot tissue taken approximately 20 cm above the soil surface</tissue>
    </source>
</reference>
<proteinExistence type="predicted"/>
<evidence type="ECO:0000256" key="1">
    <source>
        <dbReference type="SAM" id="MobiDB-lite"/>
    </source>
</evidence>
<dbReference type="EMBL" id="GBRH01257140">
    <property type="protein sequence ID" value="JAD40755.1"/>
    <property type="molecule type" value="Transcribed_RNA"/>
</dbReference>
<reference evidence="2" key="1">
    <citation type="submission" date="2014-09" db="EMBL/GenBank/DDBJ databases">
        <authorList>
            <person name="Magalhaes I.L.F."/>
            <person name="Oliveira U."/>
            <person name="Santos F.R."/>
            <person name="Vidigal T.H.D.A."/>
            <person name="Brescovit A.D."/>
            <person name="Santos A.J."/>
        </authorList>
    </citation>
    <scope>NUCLEOTIDE SEQUENCE</scope>
    <source>
        <tissue evidence="2">Shoot tissue taken approximately 20 cm above the soil surface</tissue>
    </source>
</reference>